<gene>
    <name evidence="1" type="ORF">OKA05_01510</name>
</gene>
<evidence type="ECO:0000313" key="2">
    <source>
        <dbReference type="Proteomes" id="UP001320876"/>
    </source>
</evidence>
<proteinExistence type="predicted"/>
<name>A0ABT3GC57_9BACT</name>
<organism evidence="1 2">
    <name type="scientific">Luteolibacter arcticus</name>
    <dbReference type="NCBI Taxonomy" id="1581411"/>
    <lineage>
        <taxon>Bacteria</taxon>
        <taxon>Pseudomonadati</taxon>
        <taxon>Verrucomicrobiota</taxon>
        <taxon>Verrucomicrobiia</taxon>
        <taxon>Verrucomicrobiales</taxon>
        <taxon>Verrucomicrobiaceae</taxon>
        <taxon>Luteolibacter</taxon>
    </lineage>
</organism>
<keyword evidence="2" id="KW-1185">Reference proteome</keyword>
<reference evidence="1 2" key="1">
    <citation type="submission" date="2022-10" db="EMBL/GenBank/DDBJ databases">
        <title>Luteolibacter arcticus strain CCTCC AB 2014275, whole genome shotgun sequencing project.</title>
        <authorList>
            <person name="Zhao G."/>
            <person name="Shen L."/>
        </authorList>
    </citation>
    <scope>NUCLEOTIDE SEQUENCE [LARGE SCALE GENOMIC DNA]</scope>
    <source>
        <strain evidence="1 2">CCTCC AB 2014275</strain>
    </source>
</reference>
<dbReference type="EMBL" id="JAPDDT010000001">
    <property type="protein sequence ID" value="MCW1921209.1"/>
    <property type="molecule type" value="Genomic_DNA"/>
</dbReference>
<evidence type="ECO:0000313" key="1">
    <source>
        <dbReference type="EMBL" id="MCW1921209.1"/>
    </source>
</evidence>
<sequence>MITEEVKEAIRVHFPQFPVETAHKVPFAIYEWLVFNVWAKTRAAWTDEEIIADFMRNEGRQTDPWPDFGAT</sequence>
<dbReference type="RefSeq" id="WP_264485318.1">
    <property type="nucleotide sequence ID" value="NZ_JAPDDT010000001.1"/>
</dbReference>
<protein>
    <submittedName>
        <fullName evidence="1">Uncharacterized protein</fullName>
    </submittedName>
</protein>
<dbReference type="Proteomes" id="UP001320876">
    <property type="component" value="Unassembled WGS sequence"/>
</dbReference>
<comment type="caution">
    <text evidence="1">The sequence shown here is derived from an EMBL/GenBank/DDBJ whole genome shotgun (WGS) entry which is preliminary data.</text>
</comment>
<accession>A0ABT3GC57</accession>